<dbReference type="Pfam" id="PF15778">
    <property type="entry name" value="UNC80_N"/>
    <property type="match status" value="1"/>
</dbReference>
<evidence type="ECO:0000256" key="1">
    <source>
        <dbReference type="SAM" id="MobiDB-lite"/>
    </source>
</evidence>
<feature type="region of interest" description="Disordered" evidence="1">
    <location>
        <begin position="1581"/>
        <end position="1619"/>
    </location>
</feature>
<dbReference type="Proteomes" id="UP000283509">
    <property type="component" value="Unassembled WGS sequence"/>
</dbReference>
<dbReference type="GO" id="GO:0030424">
    <property type="term" value="C:axon"/>
    <property type="evidence" value="ECO:0007669"/>
    <property type="project" value="TreeGrafter"/>
</dbReference>
<feature type="compositionally biased region" description="Basic and acidic residues" evidence="1">
    <location>
        <begin position="1396"/>
        <end position="1410"/>
    </location>
</feature>
<dbReference type="PANTHER" id="PTHR31781">
    <property type="entry name" value="UNC80"/>
    <property type="match status" value="1"/>
</dbReference>
<evidence type="ECO:0000259" key="3">
    <source>
        <dbReference type="Pfam" id="PF19424"/>
    </source>
</evidence>
<feature type="region of interest" description="Disordered" evidence="1">
    <location>
        <begin position="371"/>
        <end position="392"/>
    </location>
</feature>
<name>A0A3R7Q723_PENVA</name>
<feature type="compositionally biased region" description="Polar residues" evidence="1">
    <location>
        <begin position="3213"/>
        <end position="3225"/>
    </location>
</feature>
<feature type="region of interest" description="Disordered" evidence="1">
    <location>
        <begin position="1037"/>
        <end position="1056"/>
    </location>
</feature>
<dbReference type="GO" id="GO:0034703">
    <property type="term" value="C:cation channel complex"/>
    <property type="evidence" value="ECO:0007669"/>
    <property type="project" value="TreeGrafter"/>
</dbReference>
<dbReference type="PANTHER" id="PTHR31781:SF1">
    <property type="entry name" value="PROTEIN UNC-80 HOMOLOG"/>
    <property type="match status" value="1"/>
</dbReference>
<proteinExistence type="predicted"/>
<evidence type="ECO:0000313" key="5">
    <source>
        <dbReference type="EMBL" id="ROT70172.1"/>
    </source>
</evidence>
<dbReference type="GO" id="GO:0055080">
    <property type="term" value="P:monoatomic cation homeostasis"/>
    <property type="evidence" value="ECO:0007669"/>
    <property type="project" value="TreeGrafter"/>
</dbReference>
<feature type="compositionally biased region" description="Basic and acidic residues" evidence="1">
    <location>
        <begin position="1553"/>
        <end position="1564"/>
    </location>
</feature>
<gene>
    <name evidence="5" type="ORF">C7M84_011564</name>
</gene>
<dbReference type="InterPro" id="IPR045852">
    <property type="entry name" value="UNC80_central"/>
</dbReference>
<accession>A0A3R7Q723</accession>
<feature type="region of interest" description="Disordered" evidence="1">
    <location>
        <begin position="1362"/>
        <end position="1460"/>
    </location>
</feature>
<comment type="caution">
    <text evidence="5">The sequence shown here is derived from an EMBL/GenBank/DDBJ whole genome shotgun (WGS) entry which is preliminary data.</text>
</comment>
<reference evidence="5 6" key="2">
    <citation type="submission" date="2019-01" db="EMBL/GenBank/DDBJ databases">
        <title>The decoding of complex shrimp genome reveals the adaptation for benthos swimmer, frequently molting mechanism and breeding impact on genome.</title>
        <authorList>
            <person name="Sun Y."/>
            <person name="Gao Y."/>
            <person name="Yu Y."/>
        </authorList>
    </citation>
    <scope>NUCLEOTIDE SEQUENCE [LARGE SCALE GENOMIC DNA]</scope>
    <source>
        <tissue evidence="5">Muscle</tissue>
    </source>
</reference>
<feature type="compositionally biased region" description="Polar residues" evidence="1">
    <location>
        <begin position="2979"/>
        <end position="2996"/>
    </location>
</feature>
<dbReference type="GO" id="GO:0005261">
    <property type="term" value="F:monoatomic cation channel activity"/>
    <property type="evidence" value="ECO:0007669"/>
    <property type="project" value="TreeGrafter"/>
</dbReference>
<evidence type="ECO:0000259" key="4">
    <source>
        <dbReference type="Pfam" id="PF20262"/>
    </source>
</evidence>
<dbReference type="OrthoDB" id="5584001at2759"/>
<feature type="domain" description="Cation channel complex component UNC80 N-terminal" evidence="2">
    <location>
        <begin position="3"/>
        <end position="106"/>
    </location>
</feature>
<feature type="region of interest" description="Disordered" evidence="1">
    <location>
        <begin position="157"/>
        <end position="181"/>
    </location>
</feature>
<feature type="region of interest" description="Disordered" evidence="1">
    <location>
        <begin position="899"/>
        <end position="923"/>
    </location>
</feature>
<organism evidence="5 6">
    <name type="scientific">Penaeus vannamei</name>
    <name type="common">Whiteleg shrimp</name>
    <name type="synonym">Litopenaeus vannamei</name>
    <dbReference type="NCBI Taxonomy" id="6689"/>
    <lineage>
        <taxon>Eukaryota</taxon>
        <taxon>Metazoa</taxon>
        <taxon>Ecdysozoa</taxon>
        <taxon>Arthropoda</taxon>
        <taxon>Crustacea</taxon>
        <taxon>Multicrustacea</taxon>
        <taxon>Malacostraca</taxon>
        <taxon>Eumalacostraca</taxon>
        <taxon>Eucarida</taxon>
        <taxon>Decapoda</taxon>
        <taxon>Dendrobranchiata</taxon>
        <taxon>Penaeoidea</taxon>
        <taxon>Penaeidae</taxon>
        <taxon>Penaeus</taxon>
    </lineage>
</organism>
<feature type="compositionally biased region" description="Basic residues" evidence="1">
    <location>
        <begin position="3028"/>
        <end position="3037"/>
    </location>
</feature>
<feature type="compositionally biased region" description="Basic and acidic residues" evidence="1">
    <location>
        <begin position="371"/>
        <end position="381"/>
    </location>
</feature>
<feature type="region of interest" description="Disordered" evidence="1">
    <location>
        <begin position="1514"/>
        <end position="1564"/>
    </location>
</feature>
<feature type="compositionally biased region" description="Polar residues" evidence="1">
    <location>
        <begin position="3102"/>
        <end position="3115"/>
    </location>
</feature>
<feature type="domain" description="Protein UNC80 C-terminal" evidence="4">
    <location>
        <begin position="1853"/>
        <end position="2922"/>
    </location>
</feature>
<feature type="non-terminal residue" evidence="5">
    <location>
        <position position="1"/>
    </location>
</feature>
<feature type="compositionally biased region" description="Acidic residues" evidence="1">
    <location>
        <begin position="1445"/>
        <end position="1459"/>
    </location>
</feature>
<feature type="compositionally biased region" description="Gly residues" evidence="1">
    <location>
        <begin position="461"/>
        <end position="470"/>
    </location>
</feature>
<dbReference type="Pfam" id="PF20262">
    <property type="entry name" value="UNC80_C"/>
    <property type="match status" value="1"/>
</dbReference>
<protein>
    <submittedName>
        <fullName evidence="5">Uncharacterized protein</fullName>
    </submittedName>
</protein>
<feature type="compositionally biased region" description="Basic and acidic residues" evidence="1">
    <location>
        <begin position="3089"/>
        <end position="3101"/>
    </location>
</feature>
<feature type="region of interest" description="Disordered" evidence="1">
    <location>
        <begin position="442"/>
        <end position="484"/>
    </location>
</feature>
<dbReference type="InterPro" id="IPR031542">
    <property type="entry name" value="UNC80_N"/>
</dbReference>
<dbReference type="InterPro" id="IPR046460">
    <property type="entry name" value="UNC80_C"/>
</dbReference>
<feature type="region of interest" description="Disordered" evidence="1">
    <location>
        <begin position="195"/>
        <end position="218"/>
    </location>
</feature>
<dbReference type="STRING" id="6689.A0A3R7Q723"/>
<feature type="compositionally biased region" description="Basic and acidic residues" evidence="1">
    <location>
        <begin position="1587"/>
        <end position="1617"/>
    </location>
</feature>
<feature type="compositionally biased region" description="Polar residues" evidence="1">
    <location>
        <begin position="383"/>
        <end position="392"/>
    </location>
</feature>
<feature type="region of interest" description="Disordered" evidence="1">
    <location>
        <begin position="544"/>
        <end position="563"/>
    </location>
</feature>
<feature type="compositionally biased region" description="Basic residues" evidence="1">
    <location>
        <begin position="1372"/>
        <end position="1395"/>
    </location>
</feature>
<feature type="compositionally biased region" description="Basic and acidic residues" evidence="1">
    <location>
        <begin position="1420"/>
        <end position="1430"/>
    </location>
</feature>
<feature type="region of interest" description="Disordered" evidence="1">
    <location>
        <begin position="246"/>
        <end position="280"/>
    </location>
</feature>
<dbReference type="EMBL" id="QCYY01002458">
    <property type="protein sequence ID" value="ROT70172.1"/>
    <property type="molecule type" value="Genomic_DNA"/>
</dbReference>
<feature type="domain" description="Protein UNC80 central region" evidence="3">
    <location>
        <begin position="1070"/>
        <end position="1841"/>
    </location>
</feature>
<feature type="compositionally biased region" description="Basic and acidic residues" evidence="1">
    <location>
        <begin position="475"/>
        <end position="484"/>
    </location>
</feature>
<sequence>RESTITNLGAAETKLLYTLHWIVLDAAEECADADHEKGLNKGSTLTYNFSVTTIQVFIYLFAPLLHTLKESDFQNFRLENGLKIWSPLWEYRHPDVPAFTTAVRPRRHVAELKKLTDGERQVLRAKKVRRSNTQFGDVFLGGGGAVAPDDDNMLFLINGGKSRSITPPPSDPTSSSTQDSRIADAAKLEEELRLLSGTREATFPETIPEETSSTEEEHVVIFRLGSYPDNDGKESHVYKAEHPSSFLRPPTVEVSDATTPTQPPSVAASTPTESHTPRLLEVNGSAKTSISAAGGKPNSLTDPTLATFLDVAVLRCLFVPQWMEEGVFWALNFILRRLQDIGEETGHTVPPRRRSNSLPIPKIHVSLHCDQVEERKTKEGTEQSDQSSSDNYISDSPFLSDQYCPQQEGLSTSGGSTRKKKKLNELKAFVETKLRSCSEKALEKIGHDDSRRSSISDDQQGGAGDFGGSSWGVDGEQKSRPHSALEKFVEDRHQPCLPSPRFPPVGLVKGKSMPSLRYVGEGRPDRRGFPQMIGTTHPIITVTQHTPSPSEHGWRDQGSQSGSVEGQIIYQRPPLSRSQTDSNIQYSHEETVEAPGSTHYITRDGHINLQVLLKAAHSVSQRDAHVCSLRVCEILLHLLDFLLDLGLLKTTKRFEKIDKDDDQSEEEVKVQKEKEQNPHFVFMDTIIRIYRHLGCQHGCNEGHRGPPADFLRHTGQALLGRLCRHDQSAFRRFLRVYVKTRPMPEILEFFHAFLGFCVDPGSLLSPMSQKRTGSGKTVDNQQGGYATNFGSSLGGAGSRGIEGQLVASVFKALVSRFVKSSKELKNPENMAVYCDVRQLVGYIQEGHGGVRVTVEDDTCRDSPSTMVDEGSDVIKTKKGLFKKKSAATITSAIKKAPSVGSVYDDQQEDSPGGQSPASTLRRRHHPMMMTRQPEHDHLAPNAHPKGRRVSKLVNWLRGRSMEGESTFAGDPFELPPALSRRLSHGMSHSISHGLSHGLARPRLVTKPGAGPMSVKLMQARRTVEDHIGRIGFGKRSRKRDCSYDETPDPSRRNSLDLEGGVREASVVLVRERKLVPVKFVQNGMMRFSFLLETCQPGTVPDPQLIAAVLDLPSAPVVARAAFLMEVCHFVHRCNRGAWPAWMKMSLPMYRPSGPLARTPPSGARRTHILQRAAGRMFYQWAEALGTRLEEILEESGPTVEEVVAPVTDAETRRALRANDEEEDFLDEVSVNSGGAECPTALKMVAVQLLLEITAFLRETYTGLPKSASYRMSVRGERPGWGGPGIGLGGGKDPNRRWSMALSSMGYSHASAQSLQSIGDSHPPGFTGERKISFALHDPDNVSLGSSNTTVTVQSGQYYDDERRRAAQACRSHFQKKSGSHNSSFKRRSYKLHRRPKDPDSESMKRSDSVKSRRKVSAFSERSDTSEHLEQEVSGEESPGVLSNEDLPDSPTDGDIDEESLTTNMPWLKVVVRLSTLYNMTCTHQTFCHPHCYRRNMRACRRLMHALRKMYGEEFEEQEEDLSGAGDIARETKKEKKQSRKASEQGGSHGSPLKRKESLSRRDKVDRSVDISAVLSRLGHHQGSAVHLSKDTIDTDGGKEVAKDSNKEDEKQKPKKGDSPIVRYMKTQVMGLSHSSLSVVCKAAAVMTEDLLLDVVPQAWEQLLEHDNEVTATAAVVFILAGVRVPAHASDIMTRELTHPDPCTRLNAILRFQVLWQSRYQAWPRMEEGGQLTFKVPPHGIEFTLPSPKIGVESLPVVDPPWMPHFKTNVDEVTVNQIQHRSFVTATRTRRKLQAEMVRSALEAEEKKRRQERENFLLTTVPVTIQAAYEPALHHVSADDHEEGEEAESDVGRGGTHHVSVAQQLFPSCLCSAVLTIIHLLDDPAVTADGIAVYEAAQQVIWSCLVEDSALFLRFFLEKLTRERQDVMIRLLRRLVRFIPRLPSQAAFALYNYMVGYVMFYVRSPQEASQDHIASALSILWTVVPSIQGILFKDLKQIFRKEQCDSSLLVTANVPSAKKIIVHGPGGLDGGGIPSQFPIQEDTQFCQILQESLDFFGIPEGDHKYYFLVDHKTNQIHNLQSYVRDFYFFKRAQYPQLLMVHMEPEAAYNALQRQAFTLKLLEIGKVLMAWSILKRSDQVAQRVFFLHEELTKLPSFPRKALEADFNLYKGGAMGKEVRGLDQLHKYMWVQLVTRMFEGMAGNLTYTTDIHLFLNVINGALLLHCEDSSMLRLCMASYVNAAHHFKNLFSTSGYLLIMPTILRVYSNYQSNKMAVTVVEFIVKQLYILHRKPFILQMLGSVAPILDMDETAIYGDANKIQPRRLFDLLLSLERHHEDPLNILDLITVEKPLRALDFCYHEESDSVTLLEIVDMCVTVVAYSADSKRGHQMLTILEAILGMVLRHLQATAGRDLRQEKETIHHVAIAMKTLVTNSEPLAKNYTGPQKSAGEGKGSSRVTYSKASKCYNPAIEIDEDSHSKYMSDSKRYQTYERDIEDSEALRYDFRQPRDTLLHVVAEFLTTCSTRLSEINKKAGQESKHSDLLDTKCHLRLAEVAHSLLKVAPYDPATMGCRGLQRYMNEILPHPDWSHEDLRPALVNILRRLDKMFNKIAKKNSIRRLIDWGAAASLLKGVYTTLSKYPYIAHLPNLKMVLQVCQSLILGERIGDMEGHSVAAWTQTPPPHFCSMVVKIIAMQILALGVTFSLEQICGGSSLFPTPDKTENMIMNLLLPLCLRVGCGRKDAPRMRQADISFALTVILHAMNPPLAKIAPLHGTQAKTTPGADPRSQSWSHQQLDPRALPKVKPTILRIAFLGLKVMMVCFEKQLSQDWHRILHCLKDMDIRGEGGIALWDFLDFVVSLRTPLFIQMRPFILTKLHQQCADDGSEQYQMIIRDRVHGWSLPPPRCRGSILLDLAHQVKQLKEEVINAKISGELDMRPSALEIQSEVSHISRRPRLSYAGPPSECPTRPLTSPPLRSKGEDSSLSTPTSPGEGSATVPSGQEAASGVSGSQESVRSGGRHRLQRQMAQSRKTFRFRKSKHGHVETQERQPQVAHIEVEPTRLPSPMSGGQMVVGEDPPALRELSVPLMAEEEFSHQTTKRERTRPSTIQSEPESVSEISYMETSTMSGYRESFGGFDYSLQELERLEMQVRTGKYKEPLTSSATASPQKISVAETRFNEVSPHKTTMSRDMHSISPEPLTALVPPPSPWGRKSHSESAGKSSDITRSTPAHAHYTQPSHYPHSPTSLHSTSKADSQHHGTPSPTYKPHTPHICSPQPVLSTHQPPCFVHHVPHSSHHVHHS</sequence>
<keyword evidence="6" id="KW-1185">Reference proteome</keyword>
<reference evidence="5 6" key="1">
    <citation type="submission" date="2018-04" db="EMBL/GenBank/DDBJ databases">
        <authorList>
            <person name="Zhang X."/>
            <person name="Yuan J."/>
            <person name="Li F."/>
            <person name="Xiang J."/>
        </authorList>
    </citation>
    <scope>NUCLEOTIDE SEQUENCE [LARGE SCALE GENOMIC DNA]</scope>
    <source>
        <tissue evidence="5">Muscle</tissue>
    </source>
</reference>
<dbReference type="Pfam" id="PF19424">
    <property type="entry name" value="UNC80"/>
    <property type="match status" value="1"/>
</dbReference>
<feature type="region of interest" description="Disordered" evidence="1">
    <location>
        <begin position="3177"/>
        <end position="3274"/>
    </location>
</feature>
<feature type="region of interest" description="Disordered" evidence="1">
    <location>
        <begin position="2772"/>
        <end position="2792"/>
    </location>
</feature>
<feature type="compositionally biased region" description="Basic and acidic residues" evidence="1">
    <location>
        <begin position="442"/>
        <end position="455"/>
    </location>
</feature>
<evidence type="ECO:0000259" key="2">
    <source>
        <dbReference type="Pfam" id="PF15778"/>
    </source>
</evidence>
<feature type="region of interest" description="Disordered" evidence="1">
    <location>
        <begin position="2949"/>
        <end position="3049"/>
    </location>
</feature>
<feature type="region of interest" description="Disordered" evidence="1">
    <location>
        <begin position="3088"/>
        <end position="3115"/>
    </location>
</feature>
<feature type="compositionally biased region" description="Polar residues" evidence="1">
    <location>
        <begin position="3232"/>
        <end position="3260"/>
    </location>
</feature>
<evidence type="ECO:0000313" key="6">
    <source>
        <dbReference type="Proteomes" id="UP000283509"/>
    </source>
</evidence>